<dbReference type="PANTHER" id="PTHR48111">
    <property type="entry name" value="REGULATOR OF RPOS"/>
    <property type="match status" value="1"/>
</dbReference>
<dbReference type="Pfam" id="PF00072">
    <property type="entry name" value="Response_reg"/>
    <property type="match status" value="1"/>
</dbReference>
<evidence type="ECO:0000256" key="4">
    <source>
        <dbReference type="ARBA" id="ARBA00023163"/>
    </source>
</evidence>
<feature type="modified residue" description="4-aspartylphosphate" evidence="5">
    <location>
        <position position="52"/>
    </location>
</feature>
<proteinExistence type="predicted"/>
<dbReference type="SMART" id="SM00862">
    <property type="entry name" value="Trans_reg_C"/>
    <property type="match status" value="1"/>
</dbReference>
<feature type="domain" description="Response regulatory" evidence="7">
    <location>
        <begin position="3"/>
        <end position="121"/>
    </location>
</feature>
<dbReference type="SMART" id="SM00448">
    <property type="entry name" value="REC"/>
    <property type="match status" value="1"/>
</dbReference>
<feature type="domain" description="OmpR/PhoB-type" evidence="8">
    <location>
        <begin position="136"/>
        <end position="234"/>
    </location>
</feature>
<evidence type="ECO:0000256" key="3">
    <source>
        <dbReference type="ARBA" id="ARBA00023125"/>
    </source>
</evidence>
<feature type="DNA-binding region" description="OmpR/PhoB-type" evidence="6">
    <location>
        <begin position="136"/>
        <end position="234"/>
    </location>
</feature>
<sequence length="238" mass="25896">MPRVLVVDDDPTVREVAGAYLARDGHEVLEADDVASALAVAHAHVLDLVVLDVMLPGGSGLDVCRLLREPGRAHGREPAVILLTALGEEEDRVAGLVAGADDYVPKPFSPRELVLRARSVLRRTSPGPRPAAEGAGDVLRDGDLEVDVAGHRATRAGQELPLTSRELALLVHLLRHPGRAFSREDLLRDVWGWEFGDLSTVTVHVRRLRGKVEADPASPQRLVTVWGVGYRWDPQEGR</sequence>
<reference evidence="10" key="1">
    <citation type="journal article" date="2019" name="Int. J. Syst. Evol. Microbiol.">
        <title>The Global Catalogue of Microorganisms (GCM) 10K type strain sequencing project: providing services to taxonomists for standard genome sequencing and annotation.</title>
        <authorList>
            <consortium name="The Broad Institute Genomics Platform"/>
            <consortium name="The Broad Institute Genome Sequencing Center for Infectious Disease"/>
            <person name="Wu L."/>
            <person name="Ma J."/>
        </authorList>
    </citation>
    <scope>NUCLEOTIDE SEQUENCE [LARGE SCALE GENOMIC DNA]</scope>
    <source>
        <strain evidence="10">CCUG 43114</strain>
    </source>
</reference>
<keyword evidence="3 6" id="KW-0238">DNA-binding</keyword>
<dbReference type="EMBL" id="JBHSLD010000011">
    <property type="protein sequence ID" value="MFC5381708.1"/>
    <property type="molecule type" value="Genomic_DNA"/>
</dbReference>
<dbReference type="RefSeq" id="WP_340271569.1">
    <property type="nucleotide sequence ID" value="NZ_JBBEOG010000012.1"/>
</dbReference>
<name>A0ABW0GQ88_9MICO</name>
<keyword evidence="1 5" id="KW-0597">Phosphoprotein</keyword>
<dbReference type="SUPFAM" id="SSF46894">
    <property type="entry name" value="C-terminal effector domain of the bipartite response regulators"/>
    <property type="match status" value="1"/>
</dbReference>
<dbReference type="Gene3D" id="3.40.50.2300">
    <property type="match status" value="1"/>
</dbReference>
<evidence type="ECO:0000259" key="8">
    <source>
        <dbReference type="PROSITE" id="PS51755"/>
    </source>
</evidence>
<dbReference type="CDD" id="cd17574">
    <property type="entry name" value="REC_OmpR"/>
    <property type="match status" value="1"/>
</dbReference>
<dbReference type="CDD" id="cd00383">
    <property type="entry name" value="trans_reg_C"/>
    <property type="match status" value="1"/>
</dbReference>
<organism evidence="9 10">
    <name type="scientific">Aquipuribacter nitratireducens</name>
    <dbReference type="NCBI Taxonomy" id="650104"/>
    <lineage>
        <taxon>Bacteria</taxon>
        <taxon>Bacillati</taxon>
        <taxon>Actinomycetota</taxon>
        <taxon>Actinomycetes</taxon>
        <taxon>Micrococcales</taxon>
        <taxon>Intrasporangiaceae</taxon>
        <taxon>Aquipuribacter</taxon>
    </lineage>
</organism>
<dbReference type="InterPro" id="IPR016032">
    <property type="entry name" value="Sig_transdc_resp-reg_C-effctor"/>
</dbReference>
<evidence type="ECO:0000256" key="1">
    <source>
        <dbReference type="ARBA" id="ARBA00022553"/>
    </source>
</evidence>
<dbReference type="PANTHER" id="PTHR48111:SF4">
    <property type="entry name" value="DNA-BINDING DUAL TRANSCRIPTIONAL REGULATOR OMPR"/>
    <property type="match status" value="1"/>
</dbReference>
<dbReference type="Gene3D" id="1.10.10.10">
    <property type="entry name" value="Winged helix-like DNA-binding domain superfamily/Winged helix DNA-binding domain"/>
    <property type="match status" value="1"/>
</dbReference>
<keyword evidence="2" id="KW-0805">Transcription regulation</keyword>
<dbReference type="InterPro" id="IPR011006">
    <property type="entry name" value="CheY-like_superfamily"/>
</dbReference>
<dbReference type="InterPro" id="IPR001867">
    <property type="entry name" value="OmpR/PhoB-type_DNA-bd"/>
</dbReference>
<keyword evidence="10" id="KW-1185">Reference proteome</keyword>
<protein>
    <submittedName>
        <fullName evidence="9">Response regulator</fullName>
    </submittedName>
</protein>
<keyword evidence="4" id="KW-0804">Transcription</keyword>
<evidence type="ECO:0000259" key="7">
    <source>
        <dbReference type="PROSITE" id="PS50110"/>
    </source>
</evidence>
<evidence type="ECO:0000313" key="10">
    <source>
        <dbReference type="Proteomes" id="UP001596122"/>
    </source>
</evidence>
<evidence type="ECO:0000313" key="9">
    <source>
        <dbReference type="EMBL" id="MFC5381708.1"/>
    </source>
</evidence>
<dbReference type="InterPro" id="IPR039420">
    <property type="entry name" value="WalR-like"/>
</dbReference>
<gene>
    <name evidence="9" type="ORF">ACFPJ6_13010</name>
</gene>
<dbReference type="Proteomes" id="UP001596122">
    <property type="component" value="Unassembled WGS sequence"/>
</dbReference>
<evidence type="ECO:0000256" key="6">
    <source>
        <dbReference type="PROSITE-ProRule" id="PRU01091"/>
    </source>
</evidence>
<dbReference type="PROSITE" id="PS51755">
    <property type="entry name" value="OMPR_PHOB"/>
    <property type="match status" value="1"/>
</dbReference>
<comment type="caution">
    <text evidence="9">The sequence shown here is derived from an EMBL/GenBank/DDBJ whole genome shotgun (WGS) entry which is preliminary data.</text>
</comment>
<dbReference type="SUPFAM" id="SSF52172">
    <property type="entry name" value="CheY-like"/>
    <property type="match status" value="1"/>
</dbReference>
<evidence type="ECO:0000256" key="2">
    <source>
        <dbReference type="ARBA" id="ARBA00023015"/>
    </source>
</evidence>
<dbReference type="Pfam" id="PF00486">
    <property type="entry name" value="Trans_reg_C"/>
    <property type="match status" value="1"/>
</dbReference>
<dbReference type="InterPro" id="IPR001789">
    <property type="entry name" value="Sig_transdc_resp-reg_receiver"/>
</dbReference>
<dbReference type="PROSITE" id="PS50110">
    <property type="entry name" value="RESPONSE_REGULATORY"/>
    <property type="match status" value="1"/>
</dbReference>
<accession>A0ABW0GQ88</accession>
<evidence type="ECO:0000256" key="5">
    <source>
        <dbReference type="PROSITE-ProRule" id="PRU00169"/>
    </source>
</evidence>
<dbReference type="Gene3D" id="6.10.250.690">
    <property type="match status" value="1"/>
</dbReference>
<dbReference type="InterPro" id="IPR036388">
    <property type="entry name" value="WH-like_DNA-bd_sf"/>
</dbReference>